<dbReference type="Gene3D" id="3.40.190.10">
    <property type="entry name" value="Periplasmic binding protein-like II"/>
    <property type="match status" value="1"/>
</dbReference>
<evidence type="ECO:0000313" key="2">
    <source>
        <dbReference type="EMBL" id="MBD8042689.1"/>
    </source>
</evidence>
<dbReference type="SUPFAM" id="SSF53850">
    <property type="entry name" value="Periplasmic binding protein-like II"/>
    <property type="match status" value="1"/>
</dbReference>
<name>A0ABR8YEP0_9MICC</name>
<dbReference type="InterPro" id="IPR005064">
    <property type="entry name" value="BUG"/>
</dbReference>
<dbReference type="PIRSF" id="PIRSF017082">
    <property type="entry name" value="YflP"/>
    <property type="match status" value="1"/>
</dbReference>
<evidence type="ECO:0000313" key="3">
    <source>
        <dbReference type="Proteomes" id="UP000652763"/>
    </source>
</evidence>
<protein>
    <submittedName>
        <fullName evidence="2">Tripartite tricarboxylate transporter substrate binding protein</fullName>
    </submittedName>
</protein>
<dbReference type="CDD" id="cd07012">
    <property type="entry name" value="PBP2_Bug_TTT"/>
    <property type="match status" value="1"/>
</dbReference>
<comment type="caution">
    <text evidence="2">The sequence shown here is derived from an EMBL/GenBank/DDBJ whole genome shotgun (WGS) entry which is preliminary data.</text>
</comment>
<dbReference type="PANTHER" id="PTHR42928">
    <property type="entry name" value="TRICARBOXYLATE-BINDING PROTEIN"/>
    <property type="match status" value="1"/>
</dbReference>
<dbReference type="EMBL" id="JACSQC010000001">
    <property type="protein sequence ID" value="MBD8042689.1"/>
    <property type="molecule type" value="Genomic_DNA"/>
</dbReference>
<dbReference type="InterPro" id="IPR042100">
    <property type="entry name" value="Bug_dom1"/>
</dbReference>
<reference evidence="2 3" key="1">
    <citation type="submission" date="2020-08" db="EMBL/GenBank/DDBJ databases">
        <title>A Genomic Blueprint of the Chicken Gut Microbiome.</title>
        <authorList>
            <person name="Gilroy R."/>
            <person name="Ravi A."/>
            <person name="Getino M."/>
            <person name="Pursley I."/>
            <person name="Horton D.L."/>
            <person name="Alikhan N.-F."/>
            <person name="Baker D."/>
            <person name="Gharbi K."/>
            <person name="Hall N."/>
            <person name="Watson M."/>
            <person name="Adriaenssens E.M."/>
            <person name="Foster-Nyarko E."/>
            <person name="Jarju S."/>
            <person name="Secka A."/>
            <person name="Antonio M."/>
            <person name="Oren A."/>
            <person name="Chaudhuri R."/>
            <person name="La Ragione R.M."/>
            <person name="Hildebrand F."/>
            <person name="Pallen M.J."/>
        </authorList>
    </citation>
    <scope>NUCLEOTIDE SEQUENCE [LARGE SCALE GENOMIC DNA]</scope>
    <source>
        <strain evidence="2 3">Sa2BUA2</strain>
    </source>
</reference>
<gene>
    <name evidence="2" type="ORF">H9638_02575</name>
</gene>
<organism evidence="2 3">
    <name type="scientific">Arthrobacter pullicola</name>
    <dbReference type="NCBI Taxonomy" id="2762224"/>
    <lineage>
        <taxon>Bacteria</taxon>
        <taxon>Bacillati</taxon>
        <taxon>Actinomycetota</taxon>
        <taxon>Actinomycetes</taxon>
        <taxon>Micrococcales</taxon>
        <taxon>Micrococcaceae</taxon>
        <taxon>Arthrobacter</taxon>
    </lineage>
</organism>
<comment type="similarity">
    <text evidence="1">Belongs to the UPF0065 (bug) family.</text>
</comment>
<proteinExistence type="inferred from homology"/>
<evidence type="ECO:0000256" key="1">
    <source>
        <dbReference type="ARBA" id="ARBA00006987"/>
    </source>
</evidence>
<sequence length="316" mass="32906">MGVLLAGSLALTACGASSSSGSTEGGAYKPGGNVTMTVPFGAGGGSDLSGRAIAAGLEKITGVNISTENKEGGSGAVGYAAFLAKAGKADQLLATETAMLALPLTQDVPFTYEDFTPIMKLGDDFTLLTVSPDSPYETCTDVVNAAKDGRVVAAVSGATSLDQIVFSLIEKETGVEFDRVPYESGNEVVAGLLGGQVDVISVNPGEVLGQLEAGTLKPLCAIAENRYEFDSLKDIPTAAEQGIDVAFAQFRGFIAPGNITDEEKQFWIDAAKEFEQTDEYAAYIEDNLMQANAVYGDDFKEYLTGNAEDLAKVLGE</sequence>
<dbReference type="PANTHER" id="PTHR42928:SF1">
    <property type="entry name" value="BLR4371 PROTEIN"/>
    <property type="match status" value="1"/>
</dbReference>
<dbReference type="Gene3D" id="3.40.190.150">
    <property type="entry name" value="Bordetella uptake gene, domain 1"/>
    <property type="match status" value="1"/>
</dbReference>
<accession>A0ABR8YEP0</accession>
<dbReference type="Proteomes" id="UP000652763">
    <property type="component" value="Unassembled WGS sequence"/>
</dbReference>
<dbReference type="Pfam" id="PF03401">
    <property type="entry name" value="TctC"/>
    <property type="match status" value="1"/>
</dbReference>
<keyword evidence="3" id="KW-1185">Reference proteome</keyword>